<keyword evidence="3 6" id="KW-0378">Hydrolase</keyword>
<dbReference type="InterPro" id="IPR001279">
    <property type="entry name" value="Metallo-B-lactamas"/>
</dbReference>
<dbReference type="EMBL" id="VULT01000006">
    <property type="protein sequence ID" value="MSS17121.1"/>
    <property type="molecule type" value="Genomic_DNA"/>
</dbReference>
<dbReference type="SMART" id="SM00849">
    <property type="entry name" value="Lactamase_B"/>
    <property type="match status" value="1"/>
</dbReference>
<keyword evidence="4" id="KW-0862">Zinc</keyword>
<comment type="caution">
    <text evidence="6">The sequence shown here is derived from an EMBL/GenBank/DDBJ whole genome shotgun (WGS) entry which is preliminary data.</text>
</comment>
<evidence type="ECO:0000256" key="2">
    <source>
        <dbReference type="ARBA" id="ARBA00022723"/>
    </source>
</evidence>
<sequence>MNVSRFEVNLFGENVYVLWNDATHHAIVVDPGMMRPQERDEVVAFIDGHQLQVKRLLLTHCHVDHSASARFVADRYGVGVEASPLDAPLAQHLPEQAAFFHLKVEVSPLLIDSPLNDGDVIMLDDDEIHVLATPGHTPGGLSFYIPSKGLALVGDSLFRGSVGRTDLPGGDHNALIASIKTKLLSLPAAVTLAPGHGPATTVADEKAFNPYIQ</sequence>
<dbReference type="Gene3D" id="3.60.15.10">
    <property type="entry name" value="Ribonuclease Z/Hydroxyacylglutathione hydrolase-like"/>
    <property type="match status" value="1"/>
</dbReference>
<dbReference type="PANTHER" id="PTHR46233">
    <property type="entry name" value="HYDROXYACYLGLUTATHIONE HYDROLASE GLOC"/>
    <property type="match status" value="1"/>
</dbReference>
<name>A0A6L5XA48_9BACT</name>
<keyword evidence="7" id="KW-1185">Reference proteome</keyword>
<dbReference type="PANTHER" id="PTHR46233:SF3">
    <property type="entry name" value="HYDROXYACYLGLUTATHIONE HYDROLASE GLOC"/>
    <property type="match status" value="1"/>
</dbReference>
<evidence type="ECO:0000256" key="4">
    <source>
        <dbReference type="ARBA" id="ARBA00022833"/>
    </source>
</evidence>
<feature type="domain" description="Metallo-beta-lactamase" evidence="5">
    <location>
        <begin position="12"/>
        <end position="196"/>
    </location>
</feature>
<proteinExistence type="predicted"/>
<accession>A0A6L5XA48</accession>
<organism evidence="6 7">
    <name type="scientific">Sodaliphilus pleomorphus</name>
    <dbReference type="NCBI Taxonomy" id="2606626"/>
    <lineage>
        <taxon>Bacteria</taxon>
        <taxon>Pseudomonadati</taxon>
        <taxon>Bacteroidota</taxon>
        <taxon>Bacteroidia</taxon>
        <taxon>Bacteroidales</taxon>
        <taxon>Muribaculaceae</taxon>
        <taxon>Sodaliphilus</taxon>
    </lineage>
</organism>
<dbReference type="RefSeq" id="WP_154326624.1">
    <property type="nucleotide sequence ID" value="NZ_CP045696.1"/>
</dbReference>
<protein>
    <submittedName>
        <fullName evidence="6">MBL fold metallo-hydrolase</fullName>
    </submittedName>
</protein>
<gene>
    <name evidence="6" type="ORF">FYJ29_04995</name>
</gene>
<evidence type="ECO:0000256" key="1">
    <source>
        <dbReference type="ARBA" id="ARBA00001947"/>
    </source>
</evidence>
<evidence type="ECO:0000313" key="7">
    <source>
        <dbReference type="Proteomes" id="UP000483362"/>
    </source>
</evidence>
<dbReference type="CDD" id="cd06262">
    <property type="entry name" value="metallo-hydrolase-like_MBL-fold"/>
    <property type="match status" value="1"/>
</dbReference>
<keyword evidence="2" id="KW-0479">Metal-binding</keyword>
<dbReference type="InterPro" id="IPR036866">
    <property type="entry name" value="RibonucZ/Hydroxyglut_hydro"/>
</dbReference>
<dbReference type="GO" id="GO:0046872">
    <property type="term" value="F:metal ion binding"/>
    <property type="evidence" value="ECO:0007669"/>
    <property type="project" value="UniProtKB-KW"/>
</dbReference>
<comment type="cofactor">
    <cofactor evidence="1">
        <name>Zn(2+)</name>
        <dbReference type="ChEBI" id="CHEBI:29105"/>
    </cofactor>
</comment>
<evidence type="ECO:0000313" key="6">
    <source>
        <dbReference type="EMBL" id="MSS17121.1"/>
    </source>
</evidence>
<dbReference type="Pfam" id="PF00753">
    <property type="entry name" value="Lactamase_B"/>
    <property type="match status" value="1"/>
</dbReference>
<dbReference type="AlphaFoldDB" id="A0A6L5XA48"/>
<dbReference type="Proteomes" id="UP000483362">
    <property type="component" value="Unassembled WGS sequence"/>
</dbReference>
<dbReference type="InterPro" id="IPR051453">
    <property type="entry name" value="MBL_Glyoxalase_II"/>
</dbReference>
<evidence type="ECO:0000259" key="5">
    <source>
        <dbReference type="SMART" id="SM00849"/>
    </source>
</evidence>
<dbReference type="GO" id="GO:0016787">
    <property type="term" value="F:hydrolase activity"/>
    <property type="evidence" value="ECO:0007669"/>
    <property type="project" value="UniProtKB-KW"/>
</dbReference>
<evidence type="ECO:0000256" key="3">
    <source>
        <dbReference type="ARBA" id="ARBA00022801"/>
    </source>
</evidence>
<dbReference type="SUPFAM" id="SSF56281">
    <property type="entry name" value="Metallo-hydrolase/oxidoreductase"/>
    <property type="match status" value="1"/>
</dbReference>
<reference evidence="6 7" key="1">
    <citation type="submission" date="2019-08" db="EMBL/GenBank/DDBJ databases">
        <title>In-depth cultivation of the pig gut microbiome towards novel bacterial diversity and tailored functional studies.</title>
        <authorList>
            <person name="Wylensek D."/>
            <person name="Hitch T.C.A."/>
            <person name="Clavel T."/>
        </authorList>
    </citation>
    <scope>NUCLEOTIDE SEQUENCE [LARGE SCALE GENOMIC DNA]</scope>
    <source>
        <strain evidence="6 7">Oil-RF-744-WCA-WT-10</strain>
    </source>
</reference>